<protein>
    <submittedName>
        <fullName evidence="3">Uncharacterized protein</fullName>
    </submittedName>
</protein>
<evidence type="ECO:0000313" key="3">
    <source>
        <dbReference type="EMBL" id="GMS84787.1"/>
    </source>
</evidence>
<feature type="compositionally biased region" description="Basic and acidic residues" evidence="1">
    <location>
        <begin position="107"/>
        <end position="116"/>
    </location>
</feature>
<dbReference type="AlphaFoldDB" id="A0AAV5SPS5"/>
<organism evidence="3 4">
    <name type="scientific">Pristionchus entomophagus</name>
    <dbReference type="NCBI Taxonomy" id="358040"/>
    <lineage>
        <taxon>Eukaryota</taxon>
        <taxon>Metazoa</taxon>
        <taxon>Ecdysozoa</taxon>
        <taxon>Nematoda</taxon>
        <taxon>Chromadorea</taxon>
        <taxon>Rhabditida</taxon>
        <taxon>Rhabditina</taxon>
        <taxon>Diplogasteromorpha</taxon>
        <taxon>Diplogasteroidea</taxon>
        <taxon>Neodiplogasteridae</taxon>
        <taxon>Pristionchus</taxon>
    </lineage>
</organism>
<keyword evidence="2" id="KW-0812">Transmembrane</keyword>
<feature type="compositionally biased region" description="Polar residues" evidence="1">
    <location>
        <begin position="71"/>
        <end position="82"/>
    </location>
</feature>
<dbReference type="EMBL" id="BTSX01000002">
    <property type="protein sequence ID" value="GMS84787.1"/>
    <property type="molecule type" value="Genomic_DNA"/>
</dbReference>
<feature type="region of interest" description="Disordered" evidence="1">
    <location>
        <begin position="107"/>
        <end position="139"/>
    </location>
</feature>
<evidence type="ECO:0000313" key="4">
    <source>
        <dbReference type="Proteomes" id="UP001432027"/>
    </source>
</evidence>
<keyword evidence="2" id="KW-1133">Transmembrane helix</keyword>
<evidence type="ECO:0000256" key="1">
    <source>
        <dbReference type="SAM" id="MobiDB-lite"/>
    </source>
</evidence>
<gene>
    <name evidence="3" type="ORF">PENTCL1PPCAC_6962</name>
</gene>
<feature type="region of interest" description="Disordered" evidence="1">
    <location>
        <begin position="62"/>
        <end position="82"/>
    </location>
</feature>
<accession>A0AAV5SPS5</accession>
<keyword evidence="2" id="KW-0472">Membrane</keyword>
<keyword evidence="4" id="KW-1185">Reference proteome</keyword>
<comment type="caution">
    <text evidence="3">The sequence shown here is derived from an EMBL/GenBank/DDBJ whole genome shotgun (WGS) entry which is preliminary data.</text>
</comment>
<proteinExistence type="predicted"/>
<evidence type="ECO:0000256" key="2">
    <source>
        <dbReference type="SAM" id="Phobius"/>
    </source>
</evidence>
<reference evidence="3" key="1">
    <citation type="submission" date="2023-10" db="EMBL/GenBank/DDBJ databases">
        <title>Genome assembly of Pristionchus species.</title>
        <authorList>
            <person name="Yoshida K."/>
            <person name="Sommer R.J."/>
        </authorList>
    </citation>
    <scope>NUCLEOTIDE SEQUENCE</scope>
    <source>
        <strain evidence="3">RS0144</strain>
    </source>
</reference>
<name>A0AAV5SPS5_9BILA</name>
<dbReference type="Proteomes" id="UP001432027">
    <property type="component" value="Unassembled WGS sequence"/>
</dbReference>
<feature type="transmembrane region" description="Helical" evidence="2">
    <location>
        <begin position="14"/>
        <end position="37"/>
    </location>
</feature>
<sequence>MSIGCLPSSSIDPFLLVLSLYSLFPFFSILTAMFCCFRPREPQEKSDSCCTTWDTMTSDDFRRDDRTVTDQPSSSSGPTVVSYTPDLSTIKANMEGYQPTVFQETDTTPRVKESPVPKKCTPRSRNLTSRSDDTLIGHPSIVSDHESTIFMATERMDTIREEQSREKIR</sequence>